<evidence type="ECO:0000313" key="2">
    <source>
        <dbReference type="EMBL" id="PZC76761.1"/>
    </source>
</evidence>
<keyword evidence="3" id="KW-1185">Reference proteome</keyword>
<dbReference type="EMBL" id="KZ149946">
    <property type="protein sequence ID" value="PZC76761.1"/>
    <property type="molecule type" value="Genomic_DNA"/>
</dbReference>
<feature type="compositionally biased region" description="Polar residues" evidence="1">
    <location>
        <begin position="86"/>
        <end position="95"/>
    </location>
</feature>
<accession>A0A2W1BR10</accession>
<feature type="region of interest" description="Disordered" evidence="1">
    <location>
        <begin position="51"/>
        <end position="114"/>
    </location>
</feature>
<dbReference type="Proteomes" id="UP000249218">
    <property type="component" value="Unassembled WGS sequence"/>
</dbReference>
<proteinExistence type="predicted"/>
<evidence type="ECO:0000313" key="3">
    <source>
        <dbReference type="Proteomes" id="UP000249218"/>
    </source>
</evidence>
<dbReference type="OrthoDB" id="7480128at2759"/>
<gene>
    <name evidence="2" type="primary">HaOG204149</name>
    <name evidence="2" type="ORF">B5X24_HaOG204149</name>
</gene>
<organism evidence="2 3">
    <name type="scientific">Helicoverpa armigera</name>
    <name type="common">Cotton bollworm</name>
    <name type="synonym">Heliothis armigera</name>
    <dbReference type="NCBI Taxonomy" id="29058"/>
    <lineage>
        <taxon>Eukaryota</taxon>
        <taxon>Metazoa</taxon>
        <taxon>Ecdysozoa</taxon>
        <taxon>Arthropoda</taxon>
        <taxon>Hexapoda</taxon>
        <taxon>Insecta</taxon>
        <taxon>Pterygota</taxon>
        <taxon>Neoptera</taxon>
        <taxon>Endopterygota</taxon>
        <taxon>Lepidoptera</taxon>
        <taxon>Glossata</taxon>
        <taxon>Ditrysia</taxon>
        <taxon>Noctuoidea</taxon>
        <taxon>Noctuidae</taxon>
        <taxon>Heliothinae</taxon>
        <taxon>Helicoverpa</taxon>
    </lineage>
</organism>
<sequence>MPENKGVPAWEEHRRVLVEALGGGDLSRPGLGQAMVSASASFCEAVMLGKEEAERQRVRTSHPGRRAGAGNRPLSVARVVPRAPQSDVSNPSGAHQGQDLPGLRDCSKDRGPGT</sequence>
<reference evidence="2 3" key="1">
    <citation type="journal article" date="2017" name="BMC Biol.">
        <title>Genomic innovations, transcriptional plasticity and gene loss underlying the evolution and divergence of two highly polyphagous and invasive Helicoverpa pest species.</title>
        <authorList>
            <person name="Pearce S.L."/>
            <person name="Clarke D.F."/>
            <person name="East P.D."/>
            <person name="Elfekih S."/>
            <person name="Gordon K.H."/>
            <person name="Jermiin L.S."/>
            <person name="McGaughran A."/>
            <person name="Oakeshott J.G."/>
            <person name="Papanikolaou A."/>
            <person name="Perera O.P."/>
            <person name="Rane R.V."/>
            <person name="Richards S."/>
            <person name="Tay W.T."/>
            <person name="Walsh T.K."/>
            <person name="Anderson A."/>
            <person name="Anderson C.J."/>
            <person name="Asgari S."/>
            <person name="Board P.G."/>
            <person name="Bretschneider A."/>
            <person name="Campbell P.M."/>
            <person name="Chertemps T."/>
            <person name="Christeller J.T."/>
            <person name="Coppin C.W."/>
            <person name="Downes S.J."/>
            <person name="Duan G."/>
            <person name="Farnsworth C.A."/>
            <person name="Good R.T."/>
            <person name="Han L.B."/>
            <person name="Han Y.C."/>
            <person name="Hatje K."/>
            <person name="Horne I."/>
            <person name="Huang Y.P."/>
            <person name="Hughes D.S."/>
            <person name="Jacquin-Joly E."/>
            <person name="James W."/>
            <person name="Jhangiani S."/>
            <person name="Kollmar M."/>
            <person name="Kuwar S.S."/>
            <person name="Li S."/>
            <person name="Liu N.Y."/>
            <person name="Maibeche M.T."/>
            <person name="Miller J.R."/>
            <person name="Montagne N."/>
            <person name="Perry T."/>
            <person name="Qu J."/>
            <person name="Song S.V."/>
            <person name="Sutton G.G."/>
            <person name="Vogel H."/>
            <person name="Walenz B.P."/>
            <person name="Xu W."/>
            <person name="Zhang H.J."/>
            <person name="Zou Z."/>
            <person name="Batterham P."/>
            <person name="Edwards O.R."/>
            <person name="Feyereisen R."/>
            <person name="Gibbs R.A."/>
            <person name="Heckel D.G."/>
            <person name="McGrath A."/>
            <person name="Robin C."/>
            <person name="Scherer S.E."/>
            <person name="Worley K.C."/>
            <person name="Wu Y.D."/>
        </authorList>
    </citation>
    <scope>NUCLEOTIDE SEQUENCE [LARGE SCALE GENOMIC DNA]</scope>
    <source>
        <strain evidence="2">Harm_GR_Male_#8</strain>
        <tissue evidence="2">Whole organism</tissue>
    </source>
</reference>
<name>A0A2W1BR10_HELAM</name>
<feature type="compositionally biased region" description="Basic and acidic residues" evidence="1">
    <location>
        <begin position="105"/>
        <end position="114"/>
    </location>
</feature>
<dbReference type="AlphaFoldDB" id="A0A2W1BR10"/>
<evidence type="ECO:0000256" key="1">
    <source>
        <dbReference type="SAM" id="MobiDB-lite"/>
    </source>
</evidence>
<protein>
    <submittedName>
        <fullName evidence="2">Uncharacterized protein</fullName>
    </submittedName>
</protein>